<evidence type="ECO:0000313" key="6">
    <source>
        <dbReference type="EMBL" id="CAJ49526.1"/>
    </source>
</evidence>
<dbReference type="CDD" id="cd07085">
    <property type="entry name" value="ALDH_F6_MMSDH"/>
    <property type="match status" value="1"/>
</dbReference>
<dbReference type="PANTHER" id="PTHR43866:SF4">
    <property type="entry name" value="MALONATE-SEMIALDEHYDE DEHYDROGENASE"/>
    <property type="match status" value="1"/>
</dbReference>
<dbReference type="Pfam" id="PF00171">
    <property type="entry name" value="Aldedh"/>
    <property type="match status" value="1"/>
</dbReference>
<keyword evidence="7" id="KW-1185">Reference proteome</keyword>
<dbReference type="Proteomes" id="UP000001977">
    <property type="component" value="Chromosome"/>
</dbReference>
<dbReference type="SUPFAM" id="SSF53720">
    <property type="entry name" value="ALDH-like"/>
    <property type="match status" value="1"/>
</dbReference>
<dbReference type="eggNOG" id="COG1012">
    <property type="taxonomic scope" value="Bacteria"/>
</dbReference>
<gene>
    <name evidence="6" type="primary">mmsA</name>
    <name evidence="6" type="ordered locus">BAV1917</name>
</gene>
<dbReference type="GO" id="GO:0006574">
    <property type="term" value="P:L-valine catabolic process"/>
    <property type="evidence" value="ECO:0007669"/>
    <property type="project" value="TreeGrafter"/>
</dbReference>
<reference evidence="6 7" key="1">
    <citation type="journal article" date="2006" name="J. Bacteriol.">
        <title>Comparison of the genome sequence of the poultry pathogen Bordetella avium with those of B. bronchiseptica, B. pertussis, and B. parapertussis reveals extensive diversity in surface structures associated with host interaction.</title>
        <authorList>
            <person name="Sebaihia M."/>
            <person name="Preston A."/>
            <person name="Maskell D.J."/>
            <person name="Kuzmiak H."/>
            <person name="Connell T.D."/>
            <person name="King N.D."/>
            <person name="Orndorff P.E."/>
            <person name="Miyamoto D.M."/>
            <person name="Thomson N.R."/>
            <person name="Harris D."/>
            <person name="Goble A."/>
            <person name="Lord A."/>
            <person name="Murphy L."/>
            <person name="Quail M.A."/>
            <person name="Rutter S."/>
            <person name="Squares R."/>
            <person name="Squares S."/>
            <person name="Woodward J."/>
            <person name="Parkhill J."/>
            <person name="Temple L.M."/>
        </authorList>
    </citation>
    <scope>NUCLEOTIDE SEQUENCE [LARGE SCALE GENOMIC DNA]</scope>
    <source>
        <strain evidence="6 7">197N</strain>
    </source>
</reference>
<proteinExistence type="predicted"/>
<dbReference type="InterPro" id="IPR016160">
    <property type="entry name" value="Ald_DH_CS_CYS"/>
</dbReference>
<name>Q2L0E9_BORA1</name>
<evidence type="ECO:0000256" key="2">
    <source>
        <dbReference type="ARBA" id="ARBA00023002"/>
    </source>
</evidence>
<dbReference type="GO" id="GO:0004491">
    <property type="term" value="F:methylmalonate-semialdehyde dehydrogenase (acylating, NAD) activity"/>
    <property type="evidence" value="ECO:0007669"/>
    <property type="project" value="UniProtKB-EC"/>
</dbReference>
<feature type="domain" description="Aldehyde dehydrogenase" evidence="5">
    <location>
        <begin position="20"/>
        <end position="482"/>
    </location>
</feature>
<evidence type="ECO:0000259" key="5">
    <source>
        <dbReference type="Pfam" id="PF00171"/>
    </source>
</evidence>
<dbReference type="AlphaFoldDB" id="Q2L0E9"/>
<dbReference type="EMBL" id="AM167904">
    <property type="protein sequence ID" value="CAJ49526.1"/>
    <property type="molecule type" value="Genomic_DNA"/>
</dbReference>
<dbReference type="Gene3D" id="3.40.309.10">
    <property type="entry name" value="Aldehyde Dehydrogenase, Chain A, domain 2"/>
    <property type="match status" value="1"/>
</dbReference>
<evidence type="ECO:0000256" key="4">
    <source>
        <dbReference type="SAM" id="MobiDB-lite"/>
    </source>
</evidence>
<dbReference type="GO" id="GO:0006210">
    <property type="term" value="P:thymine catabolic process"/>
    <property type="evidence" value="ECO:0007669"/>
    <property type="project" value="TreeGrafter"/>
</dbReference>
<dbReference type="InterPro" id="IPR016161">
    <property type="entry name" value="Ald_DH/histidinol_DH"/>
</dbReference>
<dbReference type="NCBIfam" id="TIGR01722">
    <property type="entry name" value="MMSDH"/>
    <property type="match status" value="1"/>
</dbReference>
<evidence type="ECO:0000256" key="1">
    <source>
        <dbReference type="ARBA" id="ARBA00013048"/>
    </source>
</evidence>
<dbReference type="HOGENOM" id="CLU_005391_1_10_4"/>
<dbReference type="EC" id="1.2.1.27" evidence="1"/>
<sequence length="501" mass="52516">MDAQVTHWINGRPEVGAEHGHQSIHDPATAEVVAQVDMGGAGAVDRAVAAACAAQPAWAAKSPLHRARVLTRFLGLLERNKEELARLITREHGKVHADAQGEVMRGIEVVEFACGAPQLLKGAMSINVGGGIDNWVQREPLGVVAGVTPFNFPVMVPLWMMPVALVTGNAFVLKPSPLDASPSLMLAALLREAGLPDGLASVVQGGEQAVNALLDHPDVKALSFVGSTAIARKIYERGARAGKRVQALGGAKNHLVIMPDADPQAAADAVVGAAFGSAGERCMAASVAVFVGGAGAAVLPQILSRARALKVARGTQPDADMGPIVSEAARDRIAAYIACGMAEGADLLLDGRAIDGRACGPGCENGYWLGPTVFDSVQPSMRIYREEIFGPVLSCLHVDSLQEAIRLINSHEFANGVSLYTDSGTAAHTFAQGIEVGMVGVNVPIPVPASWQGFGGWKQSLFGDLHVYGEEGVRFYTRQKSVMQRWAAQAAGLSLTMPRSG</sequence>
<dbReference type="KEGG" id="bav:BAV1917"/>
<dbReference type="PROSITE" id="PS00070">
    <property type="entry name" value="ALDEHYDE_DEHYDR_CYS"/>
    <property type="match status" value="1"/>
</dbReference>
<organism evidence="6 7">
    <name type="scientific">Bordetella avium (strain 197N)</name>
    <dbReference type="NCBI Taxonomy" id="360910"/>
    <lineage>
        <taxon>Bacteria</taxon>
        <taxon>Pseudomonadati</taxon>
        <taxon>Pseudomonadota</taxon>
        <taxon>Betaproteobacteria</taxon>
        <taxon>Burkholderiales</taxon>
        <taxon>Alcaligenaceae</taxon>
        <taxon>Bordetella</taxon>
    </lineage>
</organism>
<dbReference type="FunFam" id="3.40.605.10:FF:000003">
    <property type="entry name" value="Methylmalonate-semialdehyde dehydrogenase [acylating]"/>
    <property type="match status" value="1"/>
</dbReference>
<dbReference type="RefSeq" id="WP_012417585.1">
    <property type="nucleotide sequence ID" value="NC_010645.1"/>
</dbReference>
<dbReference type="OrthoDB" id="8639924at2"/>
<dbReference type="STRING" id="360910.BAV1917"/>
<dbReference type="InterPro" id="IPR016162">
    <property type="entry name" value="Ald_DH_N"/>
</dbReference>
<evidence type="ECO:0000256" key="3">
    <source>
        <dbReference type="ARBA" id="ARBA00023027"/>
    </source>
</evidence>
<feature type="region of interest" description="Disordered" evidence="4">
    <location>
        <begin position="1"/>
        <end position="23"/>
    </location>
</feature>
<dbReference type="InterPro" id="IPR016163">
    <property type="entry name" value="Ald_DH_C"/>
</dbReference>
<accession>Q2L0E9</accession>
<dbReference type="PANTHER" id="PTHR43866">
    <property type="entry name" value="MALONATE-SEMIALDEHYDE DEHYDROGENASE"/>
    <property type="match status" value="1"/>
</dbReference>
<evidence type="ECO:0000313" key="7">
    <source>
        <dbReference type="Proteomes" id="UP000001977"/>
    </source>
</evidence>
<keyword evidence="2 6" id="KW-0560">Oxidoreductase</keyword>
<dbReference type="FunFam" id="3.40.309.10:FF:000002">
    <property type="entry name" value="Methylmalonate-semialdehyde dehydrogenase (Acylating)"/>
    <property type="match status" value="1"/>
</dbReference>
<dbReference type="InterPro" id="IPR010061">
    <property type="entry name" value="MeMal-semiAld_DH"/>
</dbReference>
<dbReference type="InterPro" id="IPR015590">
    <property type="entry name" value="Aldehyde_DH_dom"/>
</dbReference>
<keyword evidence="3" id="KW-0520">NAD</keyword>
<protein>
    <recommendedName>
        <fullName evidence="1">methylmalonate-semialdehyde dehydrogenase (CoA acylating)</fullName>
        <ecNumber evidence="1">1.2.1.27</ecNumber>
    </recommendedName>
</protein>
<dbReference type="Gene3D" id="3.40.605.10">
    <property type="entry name" value="Aldehyde Dehydrogenase, Chain A, domain 1"/>
    <property type="match status" value="1"/>
</dbReference>